<dbReference type="Pfam" id="PF26186">
    <property type="entry name" value="NPHP4_C2_3rd"/>
    <property type="match status" value="1"/>
</dbReference>
<organism evidence="7 8">
    <name type="scientific">Chloropicon primus</name>
    <dbReference type="NCBI Taxonomy" id="1764295"/>
    <lineage>
        <taxon>Eukaryota</taxon>
        <taxon>Viridiplantae</taxon>
        <taxon>Chlorophyta</taxon>
        <taxon>Chloropicophyceae</taxon>
        <taxon>Chloropicales</taxon>
        <taxon>Chloropicaceae</taxon>
        <taxon>Chloropicon</taxon>
    </lineage>
</organism>
<evidence type="ECO:0000259" key="6">
    <source>
        <dbReference type="Pfam" id="PF26190"/>
    </source>
</evidence>
<feature type="region of interest" description="Disordered" evidence="1">
    <location>
        <begin position="781"/>
        <end position="800"/>
    </location>
</feature>
<proteinExistence type="predicted"/>
<dbReference type="GO" id="GO:0090090">
    <property type="term" value="P:negative regulation of canonical Wnt signaling pathway"/>
    <property type="evidence" value="ECO:0007669"/>
    <property type="project" value="InterPro"/>
</dbReference>
<evidence type="ECO:0000259" key="5">
    <source>
        <dbReference type="Pfam" id="PF26189"/>
    </source>
</evidence>
<feature type="domain" description="NPHP4 Ig-like" evidence="5">
    <location>
        <begin position="1064"/>
        <end position="1156"/>
    </location>
</feature>
<protein>
    <submittedName>
        <fullName evidence="7">Nephrocystin-4</fullName>
    </submittedName>
</protein>
<dbReference type="GO" id="GO:0097730">
    <property type="term" value="C:non-motile cilium"/>
    <property type="evidence" value="ECO:0007669"/>
    <property type="project" value="InterPro"/>
</dbReference>
<dbReference type="InterPro" id="IPR058685">
    <property type="entry name" value="Ig_NPHP4_4th"/>
</dbReference>
<evidence type="ECO:0000256" key="1">
    <source>
        <dbReference type="SAM" id="MobiDB-lite"/>
    </source>
</evidence>
<evidence type="ECO:0000259" key="2">
    <source>
        <dbReference type="Pfam" id="PF26015"/>
    </source>
</evidence>
<feature type="domain" description="NPHP4 C2-like" evidence="3">
    <location>
        <begin position="633"/>
        <end position="825"/>
    </location>
</feature>
<evidence type="ECO:0000259" key="4">
    <source>
        <dbReference type="Pfam" id="PF26187"/>
    </source>
</evidence>
<dbReference type="Pfam" id="PF26189">
    <property type="entry name" value="Ig_NPHP4_2nd"/>
    <property type="match status" value="1"/>
</dbReference>
<dbReference type="InterPro" id="IPR029775">
    <property type="entry name" value="NPHP4"/>
</dbReference>
<feature type="domain" description="NPHP4 Ig-like" evidence="2">
    <location>
        <begin position="1168"/>
        <end position="1248"/>
    </location>
</feature>
<dbReference type="STRING" id="1764295.A0A5B8MCH8"/>
<feature type="compositionally biased region" description="Basic and acidic residues" evidence="1">
    <location>
        <begin position="485"/>
        <end position="509"/>
    </location>
</feature>
<dbReference type="InterPro" id="IPR058688">
    <property type="entry name" value="Ig_NPHP4_2nd"/>
</dbReference>
<dbReference type="GO" id="GO:0005856">
    <property type="term" value="C:cytoskeleton"/>
    <property type="evidence" value="ECO:0007669"/>
    <property type="project" value="InterPro"/>
</dbReference>
<dbReference type="PANTHER" id="PTHR31043:SF3">
    <property type="entry name" value="NEPHROCYSTIN-4"/>
    <property type="match status" value="1"/>
</dbReference>
<evidence type="ECO:0000259" key="3">
    <source>
        <dbReference type="Pfam" id="PF26186"/>
    </source>
</evidence>
<dbReference type="InterPro" id="IPR058765">
    <property type="entry name" value="NPHP4_C2-like"/>
</dbReference>
<dbReference type="PANTHER" id="PTHR31043">
    <property type="entry name" value="NEPHROCYSTIN-4"/>
    <property type="match status" value="1"/>
</dbReference>
<feature type="region of interest" description="Disordered" evidence="1">
    <location>
        <begin position="441"/>
        <end position="567"/>
    </location>
</feature>
<dbReference type="Pfam" id="PF26015">
    <property type="entry name" value="Ig_NPH4_3rd"/>
    <property type="match status" value="1"/>
</dbReference>
<dbReference type="EMBL" id="CP031034">
    <property type="protein sequence ID" value="QDZ17744.1"/>
    <property type="molecule type" value="Genomic_DNA"/>
</dbReference>
<keyword evidence="8" id="KW-1185">Reference proteome</keyword>
<name>A0A5B8MCH8_9CHLO</name>
<dbReference type="Pfam" id="PF26187">
    <property type="entry name" value="Ig_NPHP4_4th"/>
    <property type="match status" value="1"/>
</dbReference>
<feature type="domain" description="NPHP4 Ig-like" evidence="4">
    <location>
        <begin position="1256"/>
        <end position="1347"/>
    </location>
</feature>
<feature type="compositionally biased region" description="Basic and acidic residues" evidence="1">
    <location>
        <begin position="449"/>
        <end position="460"/>
    </location>
</feature>
<dbReference type="InterPro" id="IPR058687">
    <property type="entry name" value="Ig_NPHP4_1st"/>
</dbReference>
<dbReference type="Proteomes" id="UP000316726">
    <property type="component" value="Chromosome 1"/>
</dbReference>
<feature type="region of interest" description="Disordered" evidence="1">
    <location>
        <begin position="613"/>
        <end position="639"/>
    </location>
</feature>
<evidence type="ECO:0000313" key="8">
    <source>
        <dbReference type="Proteomes" id="UP000316726"/>
    </source>
</evidence>
<dbReference type="Pfam" id="PF26190">
    <property type="entry name" value="Ig_NPHP4_1st"/>
    <property type="match status" value="1"/>
</dbReference>
<accession>A0A5B8MCH8</accession>
<gene>
    <name evidence="7" type="ORF">A3770_01p02620</name>
</gene>
<dbReference type="OrthoDB" id="525524at2759"/>
<feature type="compositionally biased region" description="Basic and acidic residues" evidence="1">
    <location>
        <begin position="781"/>
        <end position="799"/>
    </location>
</feature>
<feature type="domain" description="NPHP4 Ig-like" evidence="6">
    <location>
        <begin position="934"/>
        <end position="1026"/>
    </location>
</feature>
<dbReference type="InterPro" id="IPR058686">
    <property type="entry name" value="Ig_NPHP4_3rd"/>
</dbReference>
<sequence length="1353" mass="151124">MEEASGVFCASRTVEDWRKFQRKQSSIYFPRKVGNGATSLTQEDKGWELTLATVKNIPSVVEGTCLKLCFTMFDLEGKAFFGNTLVSERVQPGHEEGSWKCNADKTVHFWSRHNLEKTVVVVELVKVELEKSVETLEESIGWVPIPLNVLYGTEAEANQGKLFEIPLLEGTPRVLLFAGTSKGKSLGECKAIFSVRYNDNFLGACSRLVRDSCIVDSREIIPGCSRFDGKGKETFLVFDGSTPVAAPQKTPAVDIKVKNMHFSLPKNYIESVLAELLKDVEGWSSWLKDNFYVNVAAHNGRREIGGTACREKLKFMKLYQDTHLQLDTDITVKDVPEDEFIALVIELYVDLSPDRLHLGWLPISMFSDDGEGKQINCSLECGPGRLANNSPLLNWRATIAEDPQNPVFSPTVYCQVITGQRKPRVPAVLETPKAVSLDRAISSSAAARSTDRVQVVERTSEPAQASAPVKTDEPERASTQVETAASKEEEPEPPKEKDIKPEPPREEPPKLPPPQTAQQRKPKLHPIPTAAKEGSQKEGRPRPRPVRAPLPSQPAAPAPAPKEEPPRRVVVAVKKTSSGRPASAKAVKKDLGVSRATMAKMQLQEVKISNKSAGVQQGRPFPAKQENGKGMPDLEKERSDPKMVNEIVLQLLAYKSENPSKLESLYFTLNFFDFKESTTCKVALERSGESDVYMFKNASRGNIASPEGLTLKFKVDKEDPDGLAERKERLCEYLLNKKLQLNVWDAKSMFQYGFASVDLVPLLRQGKDVVEQLQEVEIRKVGDLHPEDSSRDQGRRESLKLTGLEDEAALSGGKTHLILRLINVGSEKDVEGNTKDSVGLDDTKRSLLKRPEVVMQELNINPNESSGSLIHQLIEVEKRRYKRKERYMGHNISDNYELGYKIRQKLHEDVCHVKLMKRENIIKSKLRQKLVGKKMLKARVGEVLFFEEKFVNPRGGNRTFRIDVSDLELNLVLRADEWSHLRSMKRVESASAPERDILDGNRLFLGSFDECYVPFKYCPLDSIQVATEKVIHVSLVCERTGVVESQIEILIEVHPCVVDQTMNLHTSEFSILKHSIPLEAGLLRSVNNNSTASTEVQSLRANDENVIVKVEQSDQGKEMVIKCSKSGTAPESREFLTFFYADKFQSVLLQVWKFSVTTVRKVDVSGLTGQTTISNLVVKGTATSQKVMCFTSHPDEIQVVPKEFTLISDSLSEVQVSFCPLIAGRLHAMLNIVNVETGRLAQSVLLAARGEDPPVSKTYELQVIAGTVHESKISYENAWSTRKTFSFKPAHPWLVKVNPGLLELEAGALGVVGISFRALDLKPGMYETLVFINDVDNNNEDCVRIQIKVLQNQ</sequence>
<evidence type="ECO:0000313" key="7">
    <source>
        <dbReference type="EMBL" id="QDZ17744.1"/>
    </source>
</evidence>
<reference evidence="7 8" key="1">
    <citation type="submission" date="2018-07" db="EMBL/GenBank/DDBJ databases">
        <title>The complete nuclear genome of the prasinophyte Chloropicon primus (CCMP1205).</title>
        <authorList>
            <person name="Pombert J.-F."/>
            <person name="Otis C."/>
            <person name="Turmel M."/>
            <person name="Lemieux C."/>
        </authorList>
    </citation>
    <scope>NUCLEOTIDE SEQUENCE [LARGE SCALE GENOMIC DNA]</scope>
    <source>
        <strain evidence="7 8">CCMP1205</strain>
    </source>
</reference>
<feature type="compositionally biased region" description="Pro residues" evidence="1">
    <location>
        <begin position="546"/>
        <end position="560"/>
    </location>
</feature>